<feature type="transmembrane region" description="Helical" evidence="3">
    <location>
        <begin position="46"/>
        <end position="66"/>
    </location>
</feature>
<organism evidence="5 6">
    <name type="scientific">Thalassiosira pseudonana</name>
    <name type="common">Marine diatom</name>
    <name type="synonym">Cyclotella nana</name>
    <dbReference type="NCBI Taxonomy" id="35128"/>
    <lineage>
        <taxon>Eukaryota</taxon>
        <taxon>Sar</taxon>
        <taxon>Stramenopiles</taxon>
        <taxon>Ochrophyta</taxon>
        <taxon>Bacillariophyta</taxon>
        <taxon>Coscinodiscophyceae</taxon>
        <taxon>Thalassiosirophycidae</taxon>
        <taxon>Thalassiosirales</taxon>
        <taxon>Thalassiosiraceae</taxon>
        <taxon>Thalassiosira</taxon>
    </lineage>
</organism>
<evidence type="ECO:0000259" key="4">
    <source>
        <dbReference type="PROSITE" id="PS50156"/>
    </source>
</evidence>
<evidence type="ECO:0000313" key="6">
    <source>
        <dbReference type="Proteomes" id="UP000001449"/>
    </source>
</evidence>
<evidence type="ECO:0000256" key="1">
    <source>
        <dbReference type="ARBA" id="ARBA00005585"/>
    </source>
</evidence>
<dbReference type="PANTHER" id="PTHR10796">
    <property type="entry name" value="PATCHED-RELATED"/>
    <property type="match status" value="1"/>
</dbReference>
<dbReference type="InParanoid" id="B8BUG7"/>
<dbReference type="eggNOG" id="KOG1934">
    <property type="taxonomic scope" value="Eukaryota"/>
</dbReference>
<feature type="transmembrane region" description="Helical" evidence="3">
    <location>
        <begin position="522"/>
        <end position="547"/>
    </location>
</feature>
<dbReference type="RefSeq" id="XP_002287311.1">
    <property type="nucleotide sequence ID" value="XM_002287275.1"/>
</dbReference>
<name>B8BUG7_THAPS</name>
<feature type="compositionally biased region" description="Basic and acidic residues" evidence="2">
    <location>
        <begin position="590"/>
        <end position="610"/>
    </location>
</feature>
<feature type="transmembrane region" description="Helical" evidence="3">
    <location>
        <begin position="117"/>
        <end position="148"/>
    </location>
</feature>
<dbReference type="KEGG" id="tps:THAPSDRAFT_268270"/>
<feature type="transmembrane region" description="Helical" evidence="3">
    <location>
        <begin position="12"/>
        <end position="40"/>
    </location>
</feature>
<dbReference type="PaxDb" id="35128-Thaps268270"/>
<sequence length="631" mass="68031">MGNKLCGRGSRWTMAFSALMLVALSTVAGFGIASLGGLLYGPVHSVLPFVLLGIGVDDAFVIANAFDREREGVPRDTEDDESMVKRGARALARSGASITVTSLTDLVAFAISSSSALPALGSFCAFASINIFFLWALSATFFTATMLLDEKRQRANRRDMLCCFTRKAIKDEEDTGSKEGIISKYFRNYHAPAILSKPGKAICIAVFAGLFAFGVYGTTQLPVEDSSRNFIPSDSYINSYASAADEYFPSSGTSLHITFENGRDIYNNRESLAALDNRVKGLSKEPPYIAEPDSDSTYQNVMTGMKIFLSTYGTGAIGNMTLGDDSWPATYDDFVQALGLYANIRGPGARYAQDVAMSSDASDLNAFRVKLEYVRLTKLRRGDVIDDADRQIKAMDATRDMVGSWTDLPEAFPYSEKFITVEGFKIINTELYRNVGLAIMAVGLIVLITVANIVTALLITVNVAFCIVEILGFMYALGLVIDSVSVINLVLAVGLSVDYSAHIGHCFMVKGGNSRDHRATEALADIGASVLNGALSTFLAVAVLLFSTSYVFKTLSTQFALTVGLGVVHGLVLLPVLLSLVGPHPFSSAEEPKEVEPEATKVIDKTEHAESFGADALQNDEDGEDVEEEEA</sequence>
<dbReference type="SUPFAM" id="SSF82866">
    <property type="entry name" value="Multidrug efflux transporter AcrB transmembrane domain"/>
    <property type="match status" value="2"/>
</dbReference>
<reference evidence="5 6" key="1">
    <citation type="journal article" date="2004" name="Science">
        <title>The genome of the diatom Thalassiosira pseudonana: ecology, evolution, and metabolism.</title>
        <authorList>
            <person name="Armbrust E.V."/>
            <person name="Berges J.A."/>
            <person name="Bowler C."/>
            <person name="Green B.R."/>
            <person name="Martinez D."/>
            <person name="Putnam N.H."/>
            <person name="Zhou S."/>
            <person name="Allen A.E."/>
            <person name="Apt K.E."/>
            <person name="Bechner M."/>
            <person name="Brzezinski M.A."/>
            <person name="Chaal B.K."/>
            <person name="Chiovitti A."/>
            <person name="Davis A.K."/>
            <person name="Demarest M.S."/>
            <person name="Detter J.C."/>
            <person name="Glavina T."/>
            <person name="Goodstein D."/>
            <person name="Hadi M.Z."/>
            <person name="Hellsten U."/>
            <person name="Hildebrand M."/>
            <person name="Jenkins B.D."/>
            <person name="Jurka J."/>
            <person name="Kapitonov V.V."/>
            <person name="Kroger N."/>
            <person name="Lau W.W."/>
            <person name="Lane T.W."/>
            <person name="Larimer F.W."/>
            <person name="Lippmeier J.C."/>
            <person name="Lucas S."/>
            <person name="Medina M."/>
            <person name="Montsant A."/>
            <person name="Obornik M."/>
            <person name="Parker M.S."/>
            <person name="Palenik B."/>
            <person name="Pazour G.J."/>
            <person name="Richardson P.M."/>
            <person name="Rynearson T.A."/>
            <person name="Saito M.A."/>
            <person name="Schwartz D.C."/>
            <person name="Thamatrakoln K."/>
            <person name="Valentin K."/>
            <person name="Vardi A."/>
            <person name="Wilkerson F.P."/>
            <person name="Rokhsar D.S."/>
        </authorList>
    </citation>
    <scope>NUCLEOTIDE SEQUENCE [LARGE SCALE GENOMIC DNA]</scope>
    <source>
        <strain evidence="5 6">CCMP1335</strain>
    </source>
</reference>
<evidence type="ECO:0000256" key="3">
    <source>
        <dbReference type="SAM" id="Phobius"/>
    </source>
</evidence>
<protein>
    <submittedName>
        <fullName evidence="5">Niemann-pick C type protein-like protein</fullName>
    </submittedName>
</protein>
<feature type="transmembrane region" description="Helical" evidence="3">
    <location>
        <begin position="559"/>
        <end position="581"/>
    </location>
</feature>
<dbReference type="InterPro" id="IPR051697">
    <property type="entry name" value="Patched_domain-protein"/>
</dbReference>
<dbReference type="OMA" id="THSNPIE"/>
<dbReference type="InterPro" id="IPR000731">
    <property type="entry name" value="SSD"/>
</dbReference>
<gene>
    <name evidence="5" type="ORF">THAPSDRAFT_268270</name>
</gene>
<feature type="region of interest" description="Disordered" evidence="2">
    <location>
        <begin position="586"/>
        <end position="631"/>
    </location>
</feature>
<dbReference type="Pfam" id="PF12349">
    <property type="entry name" value="Sterol-sensing"/>
    <property type="match status" value="1"/>
</dbReference>
<feature type="transmembrane region" description="Helical" evidence="3">
    <location>
        <begin position="90"/>
        <end position="111"/>
    </location>
</feature>
<feature type="domain" description="SSD" evidence="4">
    <location>
        <begin position="1"/>
        <end position="148"/>
    </location>
</feature>
<feature type="compositionally biased region" description="Acidic residues" evidence="2">
    <location>
        <begin position="618"/>
        <end position="631"/>
    </location>
</feature>
<feature type="transmembrane region" description="Helical" evidence="3">
    <location>
        <begin position="473"/>
        <end position="501"/>
    </location>
</feature>
<dbReference type="HOGENOM" id="CLU_002359_4_1_1"/>
<keyword evidence="3" id="KW-1133">Transmembrane helix</keyword>
<dbReference type="PROSITE" id="PS50156">
    <property type="entry name" value="SSD"/>
    <property type="match status" value="1"/>
</dbReference>
<dbReference type="Proteomes" id="UP000001449">
    <property type="component" value="Chromosome 2"/>
</dbReference>
<accession>B8BUG7</accession>
<comment type="similarity">
    <text evidence="1">Belongs to the patched family.</text>
</comment>
<evidence type="ECO:0000313" key="5">
    <source>
        <dbReference type="EMBL" id="EED94754.1"/>
    </source>
</evidence>
<proteinExistence type="inferred from homology"/>
<dbReference type="InterPro" id="IPR053958">
    <property type="entry name" value="HMGCR/SNAP/NPC1-like_SSD"/>
</dbReference>
<evidence type="ECO:0000256" key="2">
    <source>
        <dbReference type="SAM" id="MobiDB-lite"/>
    </source>
</evidence>
<reference evidence="5 6" key="2">
    <citation type="journal article" date="2008" name="Nature">
        <title>The Phaeodactylum genome reveals the evolutionary history of diatom genomes.</title>
        <authorList>
            <person name="Bowler C."/>
            <person name="Allen A.E."/>
            <person name="Badger J.H."/>
            <person name="Grimwood J."/>
            <person name="Jabbari K."/>
            <person name="Kuo A."/>
            <person name="Maheswari U."/>
            <person name="Martens C."/>
            <person name="Maumus F."/>
            <person name="Otillar R.P."/>
            <person name="Rayko E."/>
            <person name="Salamov A."/>
            <person name="Vandepoele K."/>
            <person name="Beszteri B."/>
            <person name="Gruber A."/>
            <person name="Heijde M."/>
            <person name="Katinka M."/>
            <person name="Mock T."/>
            <person name="Valentin K."/>
            <person name="Verret F."/>
            <person name="Berges J.A."/>
            <person name="Brownlee C."/>
            <person name="Cadoret J.P."/>
            <person name="Chiovitti A."/>
            <person name="Choi C.J."/>
            <person name="Coesel S."/>
            <person name="De Martino A."/>
            <person name="Detter J.C."/>
            <person name="Durkin C."/>
            <person name="Falciatore A."/>
            <person name="Fournet J."/>
            <person name="Haruta M."/>
            <person name="Huysman M.J."/>
            <person name="Jenkins B.D."/>
            <person name="Jiroutova K."/>
            <person name="Jorgensen R.E."/>
            <person name="Joubert Y."/>
            <person name="Kaplan A."/>
            <person name="Kroger N."/>
            <person name="Kroth P.G."/>
            <person name="La Roche J."/>
            <person name="Lindquist E."/>
            <person name="Lommer M."/>
            <person name="Martin-Jezequel V."/>
            <person name="Lopez P.J."/>
            <person name="Lucas S."/>
            <person name="Mangogna M."/>
            <person name="McGinnis K."/>
            <person name="Medlin L.K."/>
            <person name="Montsant A."/>
            <person name="Oudot-Le Secq M.P."/>
            <person name="Napoli C."/>
            <person name="Obornik M."/>
            <person name="Parker M.S."/>
            <person name="Petit J.L."/>
            <person name="Porcel B.M."/>
            <person name="Poulsen N."/>
            <person name="Robison M."/>
            <person name="Rychlewski L."/>
            <person name="Rynearson T.A."/>
            <person name="Schmutz J."/>
            <person name="Shapiro H."/>
            <person name="Siaut M."/>
            <person name="Stanley M."/>
            <person name="Sussman M.R."/>
            <person name="Taylor A.R."/>
            <person name="Vardi A."/>
            <person name="von Dassow P."/>
            <person name="Vyverman W."/>
            <person name="Willis A."/>
            <person name="Wyrwicz L.S."/>
            <person name="Rokhsar D.S."/>
            <person name="Weissenbach J."/>
            <person name="Armbrust E.V."/>
            <person name="Green B.R."/>
            <person name="Van de Peer Y."/>
            <person name="Grigoriev I.V."/>
        </authorList>
    </citation>
    <scope>NUCLEOTIDE SEQUENCE [LARGE SCALE GENOMIC DNA]</scope>
    <source>
        <strain evidence="5 6">CCMP1335</strain>
    </source>
</reference>
<dbReference type="EMBL" id="CM000639">
    <property type="protein sequence ID" value="EED94754.1"/>
    <property type="molecule type" value="Genomic_DNA"/>
</dbReference>
<keyword evidence="3" id="KW-0812">Transmembrane</keyword>
<feature type="transmembrane region" description="Helical" evidence="3">
    <location>
        <begin position="435"/>
        <end position="461"/>
    </location>
</feature>
<dbReference type="AlphaFoldDB" id="B8BUG7"/>
<dbReference type="GeneID" id="7444647"/>
<dbReference type="Gene3D" id="1.20.1640.10">
    <property type="entry name" value="Multidrug efflux transporter AcrB transmembrane domain"/>
    <property type="match status" value="2"/>
</dbReference>
<keyword evidence="3" id="KW-0472">Membrane</keyword>
<keyword evidence="6" id="KW-1185">Reference proteome</keyword>
<dbReference type="PANTHER" id="PTHR10796:SF130">
    <property type="entry name" value="PATCHED DOMAIN-CONTAINING PROTEIN 3-LIKE PROTEIN"/>
    <property type="match status" value="1"/>
</dbReference>